<dbReference type="AlphaFoldDB" id="A0A7W3T7M1"/>
<feature type="non-terminal residue" evidence="3">
    <location>
        <position position="113"/>
    </location>
</feature>
<evidence type="ECO:0000256" key="1">
    <source>
        <dbReference type="SAM" id="MobiDB-lite"/>
    </source>
</evidence>
<sequence length="113" mass="11730">MARNIGSQYTLHRVLGRGSAGTVWLADGPDGPVAVKVMREDLAADPELVERFVHERHTLLGLEHPNIVGVRDLITVSDPVARREPVGPAGAATPEPPAGTGADAGAEPAPDTA</sequence>
<reference evidence="4" key="1">
    <citation type="submission" date="2019-10" db="EMBL/GenBank/DDBJ databases">
        <title>Streptomyces sp. nov., a novel actinobacterium isolated from alkaline environment.</title>
        <authorList>
            <person name="Golinska P."/>
        </authorList>
    </citation>
    <scope>NUCLEOTIDE SEQUENCE [LARGE SCALE GENOMIC DNA]</scope>
    <source>
        <strain evidence="4">DSM 42108</strain>
    </source>
</reference>
<feature type="domain" description="Protein kinase" evidence="2">
    <location>
        <begin position="9"/>
        <end position="113"/>
    </location>
</feature>
<name>A0A7W3T7M1_9ACTN</name>
<dbReference type="InterPro" id="IPR011009">
    <property type="entry name" value="Kinase-like_dom_sf"/>
</dbReference>
<evidence type="ECO:0000259" key="2">
    <source>
        <dbReference type="PROSITE" id="PS50011"/>
    </source>
</evidence>
<accession>A0A7W3T7M1</accession>
<evidence type="ECO:0000313" key="3">
    <source>
        <dbReference type="EMBL" id="MBB0232166.1"/>
    </source>
</evidence>
<organism evidence="3 4">
    <name type="scientific">Streptomyces calidiresistens</name>
    <dbReference type="NCBI Taxonomy" id="1485586"/>
    <lineage>
        <taxon>Bacteria</taxon>
        <taxon>Bacillati</taxon>
        <taxon>Actinomycetota</taxon>
        <taxon>Actinomycetes</taxon>
        <taxon>Kitasatosporales</taxon>
        <taxon>Streptomycetaceae</taxon>
        <taxon>Streptomyces</taxon>
    </lineage>
</organism>
<dbReference type="PROSITE" id="PS50011">
    <property type="entry name" value="PROTEIN_KINASE_DOM"/>
    <property type="match status" value="1"/>
</dbReference>
<dbReference type="Gene3D" id="3.30.200.20">
    <property type="entry name" value="Phosphorylase Kinase, domain 1"/>
    <property type="match status" value="1"/>
</dbReference>
<keyword evidence="3" id="KW-0418">Kinase</keyword>
<dbReference type="GO" id="GO:0005524">
    <property type="term" value="F:ATP binding"/>
    <property type="evidence" value="ECO:0007669"/>
    <property type="project" value="InterPro"/>
</dbReference>
<protein>
    <submittedName>
        <fullName evidence="3">Protein kinase</fullName>
    </submittedName>
</protein>
<dbReference type="EMBL" id="VKHS01000786">
    <property type="protein sequence ID" value="MBB0232166.1"/>
    <property type="molecule type" value="Genomic_DNA"/>
</dbReference>
<feature type="compositionally biased region" description="Low complexity" evidence="1">
    <location>
        <begin position="87"/>
        <end position="113"/>
    </location>
</feature>
<keyword evidence="3" id="KW-0808">Transferase</keyword>
<dbReference type="GO" id="GO:0004672">
    <property type="term" value="F:protein kinase activity"/>
    <property type="evidence" value="ECO:0007669"/>
    <property type="project" value="InterPro"/>
</dbReference>
<keyword evidence="4" id="KW-1185">Reference proteome</keyword>
<comment type="caution">
    <text evidence="3">The sequence shown here is derived from an EMBL/GenBank/DDBJ whole genome shotgun (WGS) entry which is preliminary data.</text>
</comment>
<gene>
    <name evidence="3" type="ORF">FOE67_22365</name>
</gene>
<proteinExistence type="predicted"/>
<feature type="region of interest" description="Disordered" evidence="1">
    <location>
        <begin position="81"/>
        <end position="113"/>
    </location>
</feature>
<dbReference type="InterPro" id="IPR000719">
    <property type="entry name" value="Prot_kinase_dom"/>
</dbReference>
<dbReference type="SUPFAM" id="SSF56112">
    <property type="entry name" value="Protein kinase-like (PK-like)"/>
    <property type="match status" value="1"/>
</dbReference>
<dbReference type="Proteomes" id="UP000530234">
    <property type="component" value="Unassembled WGS sequence"/>
</dbReference>
<evidence type="ECO:0000313" key="4">
    <source>
        <dbReference type="Proteomes" id="UP000530234"/>
    </source>
</evidence>